<evidence type="ECO:0000313" key="2">
    <source>
        <dbReference type="Proteomes" id="UP001596298"/>
    </source>
</evidence>
<reference evidence="2" key="1">
    <citation type="journal article" date="2019" name="Int. J. Syst. Evol. Microbiol.">
        <title>The Global Catalogue of Microorganisms (GCM) 10K type strain sequencing project: providing services to taxonomists for standard genome sequencing and annotation.</title>
        <authorList>
            <consortium name="The Broad Institute Genomics Platform"/>
            <consortium name="The Broad Institute Genome Sequencing Center for Infectious Disease"/>
            <person name="Wu L."/>
            <person name="Ma J."/>
        </authorList>
    </citation>
    <scope>NUCLEOTIDE SEQUENCE [LARGE SCALE GENOMIC DNA]</scope>
    <source>
        <strain evidence="2">CCUG 58127</strain>
    </source>
</reference>
<keyword evidence="2" id="KW-1185">Reference proteome</keyword>
<protein>
    <submittedName>
        <fullName evidence="1">Uncharacterized protein</fullName>
    </submittedName>
</protein>
<proteinExistence type="predicted"/>
<sequence>MATARIYRGSTMGNRSYLISSAGLELETNNSEALYWRSLLTPEVLERSRPAWESAETEEDPPVGLTAIVLTVGEARAPMARFGALIAEQLPEQNELYGEFARAVGDAPNDARVTIEYEELAWFTSHAEFFADLVNAVRATANGDLSWVTALQDNPISEGFGFYGDDSRAGDAWRASAAEAGLT</sequence>
<dbReference type="RefSeq" id="WP_382401673.1">
    <property type="nucleotide sequence ID" value="NZ_JBHSWH010000001.1"/>
</dbReference>
<name>A0ABW2AGG9_9MICO</name>
<gene>
    <name evidence="1" type="ORF">ACFQDH_12295</name>
</gene>
<accession>A0ABW2AGG9</accession>
<evidence type="ECO:0000313" key="1">
    <source>
        <dbReference type="EMBL" id="MFC6706018.1"/>
    </source>
</evidence>
<dbReference type="EMBL" id="JBHSWH010000001">
    <property type="protein sequence ID" value="MFC6706018.1"/>
    <property type="molecule type" value="Genomic_DNA"/>
</dbReference>
<dbReference type="Proteomes" id="UP001596298">
    <property type="component" value="Unassembled WGS sequence"/>
</dbReference>
<comment type="caution">
    <text evidence="1">The sequence shown here is derived from an EMBL/GenBank/DDBJ whole genome shotgun (WGS) entry which is preliminary data.</text>
</comment>
<organism evidence="1 2">
    <name type="scientific">Flexivirga alba</name>
    <dbReference type="NCBI Taxonomy" id="702742"/>
    <lineage>
        <taxon>Bacteria</taxon>
        <taxon>Bacillati</taxon>
        <taxon>Actinomycetota</taxon>
        <taxon>Actinomycetes</taxon>
        <taxon>Micrococcales</taxon>
        <taxon>Dermacoccaceae</taxon>
        <taxon>Flexivirga</taxon>
    </lineage>
</organism>